<evidence type="ECO:0000313" key="1">
    <source>
        <dbReference type="EMBL" id="KAF1934755.1"/>
    </source>
</evidence>
<proteinExistence type="predicted"/>
<dbReference type="Proteomes" id="UP000800038">
    <property type="component" value="Unassembled WGS sequence"/>
</dbReference>
<dbReference type="EMBL" id="ML976382">
    <property type="protein sequence ID" value="KAF1934755.1"/>
    <property type="molecule type" value="Genomic_DNA"/>
</dbReference>
<accession>A0A6A5S215</accession>
<sequence>MPLQPRTLTKPQLHVLMAHAGSDAIDHLADNVIGIEPPQGSAPLTINCKDCLQNKAHQIISRRIGHELGASRLFETVAIDLIQLDATGYNGHQYVFHGFDLFTKFNFVYTIPQRNKATLLEILTRLDRAIKRKFNTTVVFLIADDEKAMVLQTIPHEHTAIKKEPGFKSEHHTLRSRMDQQSVQARISLTDLDL</sequence>
<keyword evidence="2" id="KW-1185">Reference proteome</keyword>
<organism evidence="1 2">
    <name type="scientific">Clathrospora elynae</name>
    <dbReference type="NCBI Taxonomy" id="706981"/>
    <lineage>
        <taxon>Eukaryota</taxon>
        <taxon>Fungi</taxon>
        <taxon>Dikarya</taxon>
        <taxon>Ascomycota</taxon>
        <taxon>Pezizomycotina</taxon>
        <taxon>Dothideomycetes</taxon>
        <taxon>Pleosporomycetidae</taxon>
        <taxon>Pleosporales</taxon>
        <taxon>Diademaceae</taxon>
        <taxon>Clathrospora</taxon>
    </lineage>
</organism>
<gene>
    <name evidence="1" type="ORF">EJ02DRAFT_429056</name>
</gene>
<evidence type="ECO:0008006" key="3">
    <source>
        <dbReference type="Google" id="ProtNLM"/>
    </source>
</evidence>
<name>A0A6A5S215_9PLEO</name>
<dbReference type="OrthoDB" id="3761656at2759"/>
<reference evidence="1" key="1">
    <citation type="journal article" date="2020" name="Stud. Mycol.">
        <title>101 Dothideomycetes genomes: a test case for predicting lifestyles and emergence of pathogens.</title>
        <authorList>
            <person name="Haridas S."/>
            <person name="Albert R."/>
            <person name="Binder M."/>
            <person name="Bloem J."/>
            <person name="Labutti K."/>
            <person name="Salamov A."/>
            <person name="Andreopoulos B."/>
            <person name="Baker S."/>
            <person name="Barry K."/>
            <person name="Bills G."/>
            <person name="Bluhm B."/>
            <person name="Cannon C."/>
            <person name="Castanera R."/>
            <person name="Culley D."/>
            <person name="Daum C."/>
            <person name="Ezra D."/>
            <person name="Gonzalez J."/>
            <person name="Henrissat B."/>
            <person name="Kuo A."/>
            <person name="Liang C."/>
            <person name="Lipzen A."/>
            <person name="Lutzoni F."/>
            <person name="Magnuson J."/>
            <person name="Mondo S."/>
            <person name="Nolan M."/>
            <person name="Ohm R."/>
            <person name="Pangilinan J."/>
            <person name="Park H.-J."/>
            <person name="Ramirez L."/>
            <person name="Alfaro M."/>
            <person name="Sun H."/>
            <person name="Tritt A."/>
            <person name="Yoshinaga Y."/>
            <person name="Zwiers L.-H."/>
            <person name="Turgeon B."/>
            <person name="Goodwin S."/>
            <person name="Spatafora J."/>
            <person name="Crous P."/>
            <person name="Grigoriev I."/>
        </authorList>
    </citation>
    <scope>NUCLEOTIDE SEQUENCE</scope>
    <source>
        <strain evidence="1">CBS 161.51</strain>
    </source>
</reference>
<protein>
    <recommendedName>
        <fullName evidence="3">Integrase catalytic domain-containing protein</fullName>
    </recommendedName>
</protein>
<evidence type="ECO:0000313" key="2">
    <source>
        <dbReference type="Proteomes" id="UP000800038"/>
    </source>
</evidence>
<dbReference type="AlphaFoldDB" id="A0A6A5S215"/>